<evidence type="ECO:0000313" key="3">
    <source>
        <dbReference type="EMBL" id="KAF5381351.1"/>
    </source>
</evidence>
<organism evidence="3 4">
    <name type="scientific">Tricholomella constricta</name>
    <dbReference type="NCBI Taxonomy" id="117010"/>
    <lineage>
        <taxon>Eukaryota</taxon>
        <taxon>Fungi</taxon>
        <taxon>Dikarya</taxon>
        <taxon>Basidiomycota</taxon>
        <taxon>Agaricomycotina</taxon>
        <taxon>Agaricomycetes</taxon>
        <taxon>Agaricomycetidae</taxon>
        <taxon>Agaricales</taxon>
        <taxon>Tricholomatineae</taxon>
        <taxon>Lyophyllaceae</taxon>
        <taxon>Tricholomella</taxon>
    </lineage>
</organism>
<evidence type="ECO:0000256" key="2">
    <source>
        <dbReference type="SAM" id="MobiDB-lite"/>
    </source>
</evidence>
<evidence type="ECO:0000313" key="4">
    <source>
        <dbReference type="Proteomes" id="UP000565441"/>
    </source>
</evidence>
<dbReference type="InterPro" id="IPR051540">
    <property type="entry name" value="S-2-haloacid_dehalogenase"/>
</dbReference>
<name>A0A8H5M5E1_9AGAR</name>
<dbReference type="GO" id="GO:0016787">
    <property type="term" value="F:hydrolase activity"/>
    <property type="evidence" value="ECO:0007669"/>
    <property type="project" value="UniProtKB-KW"/>
</dbReference>
<dbReference type="OrthoDB" id="20198at2759"/>
<proteinExistence type="predicted"/>
<keyword evidence="4" id="KW-1185">Reference proteome</keyword>
<keyword evidence="1" id="KW-0378">Hydrolase</keyword>
<dbReference type="InterPro" id="IPR036412">
    <property type="entry name" value="HAD-like_sf"/>
</dbReference>
<dbReference type="InterPro" id="IPR023214">
    <property type="entry name" value="HAD_sf"/>
</dbReference>
<evidence type="ECO:0000256" key="1">
    <source>
        <dbReference type="ARBA" id="ARBA00022801"/>
    </source>
</evidence>
<dbReference type="EMBL" id="JAACJP010000011">
    <property type="protein sequence ID" value="KAF5381351.1"/>
    <property type="molecule type" value="Genomic_DNA"/>
</dbReference>
<dbReference type="SUPFAM" id="SSF56784">
    <property type="entry name" value="HAD-like"/>
    <property type="match status" value="1"/>
</dbReference>
<dbReference type="PANTHER" id="PTHR43316:SF9">
    <property type="entry name" value="ACID DEHALOGENASE, PUTATIVE (AFU_ORTHOLOGUE AFUA_6G14460)-RELATED"/>
    <property type="match status" value="1"/>
</dbReference>
<dbReference type="Proteomes" id="UP000565441">
    <property type="component" value="Unassembled WGS sequence"/>
</dbReference>
<sequence>MSTYKLTDHKYLIFDVYGTLADWETGLYNALQPLLSRFRSASQWSRSEAIHAFLSVESDIQAQHPSMMYSDLLAKAHEVLEARLKAGEGETEEGAETTTLEGDPASLSAALDTAGEASTSSSQPAPSPNAHTIFGNSIKEWAAFPDSSQALHDLSKHFHLIVLSNVDHASFAYTHGYLSEGSSPPLVGDEKQAPSLYRRPSPNAHPKDFWLPRQSPDSKSPFSLILTAQDTGAYKPALSGFLAAFEAIRSEPTLLAAPGESRDAEAAASAKPTIDEIKSKTLVVAQSLTHDHEPAKRLGIRSVWIDRQGAALRPTPPSDGKEFGWKWRFETLEGLARAVEEELGTA</sequence>
<feature type="region of interest" description="Disordered" evidence="2">
    <location>
        <begin position="182"/>
        <end position="215"/>
    </location>
</feature>
<evidence type="ECO:0008006" key="5">
    <source>
        <dbReference type="Google" id="ProtNLM"/>
    </source>
</evidence>
<feature type="compositionally biased region" description="Low complexity" evidence="2">
    <location>
        <begin position="117"/>
        <end position="130"/>
    </location>
</feature>
<gene>
    <name evidence="3" type="ORF">D9615_008341</name>
</gene>
<accession>A0A8H5M5E1</accession>
<reference evidence="3 4" key="1">
    <citation type="journal article" date="2020" name="ISME J.">
        <title>Uncovering the hidden diversity of litter-decomposition mechanisms in mushroom-forming fungi.</title>
        <authorList>
            <person name="Floudas D."/>
            <person name="Bentzer J."/>
            <person name="Ahren D."/>
            <person name="Johansson T."/>
            <person name="Persson P."/>
            <person name="Tunlid A."/>
        </authorList>
    </citation>
    <scope>NUCLEOTIDE SEQUENCE [LARGE SCALE GENOMIC DNA]</scope>
    <source>
        <strain evidence="3 4">CBS 661.87</strain>
    </source>
</reference>
<dbReference type="AlphaFoldDB" id="A0A8H5M5E1"/>
<dbReference type="Gene3D" id="1.10.150.750">
    <property type="match status" value="1"/>
</dbReference>
<feature type="region of interest" description="Disordered" evidence="2">
    <location>
        <begin position="110"/>
        <end position="132"/>
    </location>
</feature>
<protein>
    <recommendedName>
        <fullName evidence="5">Haloacid dehalogenase</fullName>
    </recommendedName>
</protein>
<comment type="caution">
    <text evidence="3">The sequence shown here is derived from an EMBL/GenBank/DDBJ whole genome shotgun (WGS) entry which is preliminary data.</text>
</comment>
<dbReference type="PANTHER" id="PTHR43316">
    <property type="entry name" value="HYDROLASE, HALOACID DELAHOGENASE-RELATED"/>
    <property type="match status" value="1"/>
</dbReference>
<dbReference type="Gene3D" id="3.40.50.1000">
    <property type="entry name" value="HAD superfamily/HAD-like"/>
    <property type="match status" value="1"/>
</dbReference>